<evidence type="ECO:0000256" key="1">
    <source>
        <dbReference type="ARBA" id="ARBA00005695"/>
    </source>
</evidence>
<feature type="region of interest" description="Disordered" evidence="4">
    <location>
        <begin position="47"/>
        <end position="93"/>
    </location>
</feature>
<dbReference type="SUPFAM" id="SSF53850">
    <property type="entry name" value="Periplasmic binding protein-like II"/>
    <property type="match status" value="1"/>
</dbReference>
<dbReference type="GO" id="GO:0015833">
    <property type="term" value="P:peptide transport"/>
    <property type="evidence" value="ECO:0007669"/>
    <property type="project" value="TreeGrafter"/>
</dbReference>
<dbReference type="OrthoDB" id="239741at2"/>
<evidence type="ECO:0000313" key="7">
    <source>
        <dbReference type="Proteomes" id="UP000002027"/>
    </source>
</evidence>
<evidence type="ECO:0000313" key="6">
    <source>
        <dbReference type="EMBL" id="ACZ38945.1"/>
    </source>
</evidence>
<dbReference type="Proteomes" id="UP000002027">
    <property type="component" value="Chromosome 1"/>
</dbReference>
<evidence type="ECO:0000256" key="3">
    <source>
        <dbReference type="ARBA" id="ARBA00022729"/>
    </source>
</evidence>
<keyword evidence="7" id="KW-1185">Reference proteome</keyword>
<reference evidence="6 7" key="2">
    <citation type="journal article" date="2010" name="Stand. Genomic Sci.">
        <title>Complete genome sequence of Desulfohalobium retbaense type strain (HR(100)).</title>
        <authorList>
            <person name="Spring S."/>
            <person name="Nolan M."/>
            <person name="Lapidus A."/>
            <person name="Glavina Del Rio T."/>
            <person name="Copeland A."/>
            <person name="Tice H."/>
            <person name="Cheng J.F."/>
            <person name="Lucas S."/>
            <person name="Land M."/>
            <person name="Chen F."/>
            <person name="Bruce D."/>
            <person name="Goodwin L."/>
            <person name="Pitluck S."/>
            <person name="Ivanova N."/>
            <person name="Mavromatis K."/>
            <person name="Mikhailova N."/>
            <person name="Pati A."/>
            <person name="Chen A."/>
            <person name="Palaniappan K."/>
            <person name="Hauser L."/>
            <person name="Chang Y.J."/>
            <person name="Jeffries C.D."/>
            <person name="Munk C."/>
            <person name="Kiss H."/>
            <person name="Chain P."/>
            <person name="Han C."/>
            <person name="Brettin T."/>
            <person name="Detter J.C."/>
            <person name="Schuler E."/>
            <person name="Goker M."/>
            <person name="Rohde M."/>
            <person name="Bristow J."/>
            <person name="Eisen J.A."/>
            <person name="Markowitz V."/>
            <person name="Hugenholtz P."/>
            <person name="Kyrpides N.C."/>
            <person name="Klenk H.P."/>
        </authorList>
    </citation>
    <scope>NUCLEOTIDE SEQUENCE [LARGE SCALE GENOMIC DNA]</scope>
    <source>
        <strain evidence="7">ATCC 49802 / DSM 20745 / S 6022</strain>
    </source>
</reference>
<evidence type="ECO:0000256" key="2">
    <source>
        <dbReference type="ARBA" id="ARBA00022448"/>
    </source>
</evidence>
<protein>
    <submittedName>
        <fullName evidence="6">Extracellular solute-binding protein family 5</fullName>
    </submittedName>
</protein>
<organism evidence="6 7">
    <name type="scientific">Sphaerobacter thermophilus (strain ATCC 49802 / DSM 20745 / KCCM 41009 / NCIMB 13125 / S 6022)</name>
    <dbReference type="NCBI Taxonomy" id="479434"/>
    <lineage>
        <taxon>Bacteria</taxon>
        <taxon>Pseudomonadati</taxon>
        <taxon>Thermomicrobiota</taxon>
        <taxon>Thermomicrobia</taxon>
        <taxon>Sphaerobacterales</taxon>
        <taxon>Sphaerobacterineae</taxon>
        <taxon>Sphaerobacteraceae</taxon>
        <taxon>Sphaerobacter</taxon>
    </lineage>
</organism>
<keyword evidence="3" id="KW-0732">Signal</keyword>
<dbReference type="RefSeq" id="WP_012871992.1">
    <property type="nucleotide sequence ID" value="NC_013523.1"/>
</dbReference>
<dbReference type="InterPro" id="IPR000914">
    <property type="entry name" value="SBP_5_dom"/>
</dbReference>
<sequence length="575" mass="63778">MEDRTTALLDQLVRLRKEGRISRRQFARLTGGGVGLAAISAFIAACGSEPTPPPQQGGSGGGQSSGGSSATEAPSGTPDAGGGSTEESSGEVKRGGRLTFAIDTAPVGLDPHLATAFSSQMFYEHIYDTLFHFTPDLQVVPSLAESFDVIDEKTYEFKIRQGGKFQDGSPLTVEDVIFSYERMIDPEVKSTRGVWFNQIDGLEAKDDSTLVVYLKNPFAPLIGFMAMPGAAIVSKAFTEANNNDLTAVAMGTGPFQLQEYITNQQGNFTRFADHWRGDVPLVDELVLQITTDEASRMAAIRAQQIDMTRLFDKTNADLLEGEGYQMYKGLSTSYTLTFINCRREPLNDPRVRQALSYAIDRQQFLDTAVFGDGEISGVIPAAEKNWALPVSEYASYKQDIEKAKQLLAEAGYPDGFNVTLTVSPQYQFDVSNAQVLQSQLRPLGINVEIQQVEWGNLLNTINQTRDFDLLNIIYTFQPDPDGYTYNFFHSQSLNNASGLADARVDELLDRGRAETDQAERKKIYDEVQKLLADELVPVLAYYCYYQYLPSQTYVKGYKAIPSLSRIYLRETWLDK</sequence>
<comment type="similarity">
    <text evidence="1">Belongs to the bacterial solute-binding protein 5 family.</text>
</comment>
<evidence type="ECO:0000259" key="5">
    <source>
        <dbReference type="Pfam" id="PF00496"/>
    </source>
</evidence>
<dbReference type="InParanoid" id="D1C3X8"/>
<dbReference type="GO" id="GO:1904680">
    <property type="term" value="F:peptide transmembrane transporter activity"/>
    <property type="evidence" value="ECO:0007669"/>
    <property type="project" value="TreeGrafter"/>
</dbReference>
<gene>
    <name evidence="6" type="ordered locus">Sthe_1510</name>
</gene>
<accession>D1C3X8</accession>
<dbReference type="STRING" id="479434.Sthe_1510"/>
<keyword evidence="2" id="KW-0813">Transport</keyword>
<dbReference type="GO" id="GO:0030288">
    <property type="term" value="C:outer membrane-bounded periplasmic space"/>
    <property type="evidence" value="ECO:0007669"/>
    <property type="project" value="UniProtKB-ARBA"/>
</dbReference>
<dbReference type="Gene3D" id="3.40.190.10">
    <property type="entry name" value="Periplasmic binding protein-like II"/>
    <property type="match status" value="1"/>
</dbReference>
<name>D1C3X8_SPHTD</name>
<evidence type="ECO:0000256" key="4">
    <source>
        <dbReference type="SAM" id="MobiDB-lite"/>
    </source>
</evidence>
<dbReference type="GO" id="GO:0043190">
    <property type="term" value="C:ATP-binding cassette (ABC) transporter complex"/>
    <property type="evidence" value="ECO:0007669"/>
    <property type="project" value="InterPro"/>
</dbReference>
<dbReference type="AlphaFoldDB" id="D1C3X8"/>
<dbReference type="PIRSF" id="PIRSF002741">
    <property type="entry name" value="MppA"/>
    <property type="match status" value="1"/>
</dbReference>
<dbReference type="PANTHER" id="PTHR30290">
    <property type="entry name" value="PERIPLASMIC BINDING COMPONENT OF ABC TRANSPORTER"/>
    <property type="match status" value="1"/>
</dbReference>
<dbReference type="KEGG" id="sti:Sthe_1510"/>
<dbReference type="EMBL" id="CP001823">
    <property type="protein sequence ID" value="ACZ38945.1"/>
    <property type="molecule type" value="Genomic_DNA"/>
</dbReference>
<proteinExistence type="inferred from homology"/>
<dbReference type="HOGENOM" id="CLU_017028_7_3_0"/>
<feature type="domain" description="Solute-binding protein family 5" evidence="5">
    <location>
        <begin position="138"/>
        <end position="492"/>
    </location>
</feature>
<dbReference type="InterPro" id="IPR039424">
    <property type="entry name" value="SBP_5"/>
</dbReference>
<dbReference type="PANTHER" id="PTHR30290:SF9">
    <property type="entry name" value="OLIGOPEPTIDE-BINDING PROTEIN APPA"/>
    <property type="match status" value="1"/>
</dbReference>
<dbReference type="eggNOG" id="COG0747">
    <property type="taxonomic scope" value="Bacteria"/>
</dbReference>
<dbReference type="Pfam" id="PF00496">
    <property type="entry name" value="SBP_bac_5"/>
    <property type="match status" value="1"/>
</dbReference>
<dbReference type="InterPro" id="IPR030678">
    <property type="entry name" value="Peptide/Ni-bd"/>
</dbReference>
<dbReference type="Gene3D" id="3.10.105.10">
    <property type="entry name" value="Dipeptide-binding Protein, Domain 3"/>
    <property type="match status" value="1"/>
</dbReference>
<reference evidence="7" key="1">
    <citation type="submission" date="2009-11" db="EMBL/GenBank/DDBJ databases">
        <title>The complete chromosome 1 of Sphaerobacter thermophilus DSM 20745.</title>
        <authorList>
            <person name="Lucas S."/>
            <person name="Copeland A."/>
            <person name="Lapidus A."/>
            <person name="Glavina del Rio T."/>
            <person name="Dalin E."/>
            <person name="Tice H."/>
            <person name="Bruce D."/>
            <person name="Goodwin L."/>
            <person name="Pitluck S."/>
            <person name="Kyrpides N."/>
            <person name="Mavromatis K."/>
            <person name="Ivanova N."/>
            <person name="Mikhailova N."/>
            <person name="LaButti K.M."/>
            <person name="Clum A."/>
            <person name="Sun H.I."/>
            <person name="Brettin T."/>
            <person name="Detter J.C."/>
            <person name="Han C."/>
            <person name="Larimer F."/>
            <person name="Land M."/>
            <person name="Hauser L."/>
            <person name="Markowitz V."/>
            <person name="Cheng J.F."/>
            <person name="Hugenholtz P."/>
            <person name="Woyke T."/>
            <person name="Wu D."/>
            <person name="Steenblock K."/>
            <person name="Schneider S."/>
            <person name="Pukall R."/>
            <person name="Goeker M."/>
            <person name="Klenk H.P."/>
            <person name="Eisen J.A."/>
        </authorList>
    </citation>
    <scope>NUCLEOTIDE SEQUENCE [LARGE SCALE GENOMIC DNA]</scope>
    <source>
        <strain evidence="7">ATCC 49802 / DSM 20745 / S 6022</strain>
    </source>
</reference>